<dbReference type="InterPro" id="IPR050983">
    <property type="entry name" value="GST_Omega/HSP26"/>
</dbReference>
<dbReference type="CDD" id="cd00570">
    <property type="entry name" value="GST_N_family"/>
    <property type="match status" value="1"/>
</dbReference>
<gene>
    <name evidence="2" type="ORF">TSOC_014849</name>
</gene>
<feature type="non-terminal residue" evidence="2">
    <location>
        <position position="1"/>
    </location>
</feature>
<dbReference type="AlphaFoldDB" id="A0A2J7ZGI0"/>
<dbReference type="PROSITE" id="PS50404">
    <property type="entry name" value="GST_NTER"/>
    <property type="match status" value="1"/>
</dbReference>
<name>A0A2J7ZGI0_9CHLO</name>
<organism evidence="2 3">
    <name type="scientific">Tetrabaena socialis</name>
    <dbReference type="NCBI Taxonomy" id="47790"/>
    <lineage>
        <taxon>Eukaryota</taxon>
        <taxon>Viridiplantae</taxon>
        <taxon>Chlorophyta</taxon>
        <taxon>core chlorophytes</taxon>
        <taxon>Chlorophyceae</taxon>
        <taxon>CS clade</taxon>
        <taxon>Chlamydomonadales</taxon>
        <taxon>Tetrabaenaceae</taxon>
        <taxon>Tetrabaena</taxon>
    </lineage>
</organism>
<evidence type="ECO:0000259" key="1">
    <source>
        <dbReference type="PROSITE" id="PS50404"/>
    </source>
</evidence>
<evidence type="ECO:0000313" key="3">
    <source>
        <dbReference type="Proteomes" id="UP000236333"/>
    </source>
</evidence>
<dbReference type="SUPFAM" id="SSF52833">
    <property type="entry name" value="Thioredoxin-like"/>
    <property type="match status" value="1"/>
</dbReference>
<dbReference type="GO" id="GO:0016740">
    <property type="term" value="F:transferase activity"/>
    <property type="evidence" value="ECO:0007669"/>
    <property type="project" value="UniProtKB-KW"/>
</dbReference>
<dbReference type="Gene3D" id="3.40.30.10">
    <property type="entry name" value="Glutaredoxin"/>
    <property type="match status" value="1"/>
</dbReference>
<dbReference type="GO" id="GO:0005737">
    <property type="term" value="C:cytoplasm"/>
    <property type="evidence" value="ECO:0007669"/>
    <property type="project" value="TreeGrafter"/>
</dbReference>
<dbReference type="Proteomes" id="UP000236333">
    <property type="component" value="Unassembled WGS sequence"/>
</dbReference>
<reference evidence="2 3" key="1">
    <citation type="journal article" date="2017" name="Mol. Biol. Evol.">
        <title>The 4-celled Tetrabaena socialis nuclear genome reveals the essential components for genetic control of cell number at the origin of multicellularity in the volvocine lineage.</title>
        <authorList>
            <person name="Featherston J."/>
            <person name="Arakaki Y."/>
            <person name="Hanschen E.R."/>
            <person name="Ferris P.J."/>
            <person name="Michod R.E."/>
            <person name="Olson B.J.S.C."/>
            <person name="Nozaki H."/>
            <person name="Durand P.M."/>
        </authorList>
    </citation>
    <scope>NUCLEOTIDE SEQUENCE [LARGE SCALE GENOMIC DNA]</scope>
    <source>
        <strain evidence="2 3">NIES-571</strain>
    </source>
</reference>
<sequence>PRPLQVPSGLLPVIELDGRVVTESGVIMSLLEEQFPNHNPLMPPAGTPARARADGLMRLERRLFSDWLNWLCSDRGHERARQQFEATMDLVAAEMDREGGPFFLGSSLSLVDITFCPMLERSAASLAYYKGFYTRGKGRWPAVDRSAGTGGRA</sequence>
<protein>
    <submittedName>
        <fullName evidence="2">Glutathione S-transferase DHAR2</fullName>
    </submittedName>
</protein>
<dbReference type="PANTHER" id="PTHR43968:SF14">
    <property type="entry name" value="GLUTATHIONE S-TRANSFERASE"/>
    <property type="match status" value="1"/>
</dbReference>
<dbReference type="SUPFAM" id="SSF47616">
    <property type="entry name" value="GST C-terminal domain-like"/>
    <property type="match status" value="1"/>
</dbReference>
<dbReference type="PANTHER" id="PTHR43968">
    <property type="match status" value="1"/>
</dbReference>
<keyword evidence="3" id="KW-1185">Reference proteome</keyword>
<dbReference type="InterPro" id="IPR036249">
    <property type="entry name" value="Thioredoxin-like_sf"/>
</dbReference>
<proteinExistence type="predicted"/>
<dbReference type="Pfam" id="PF13410">
    <property type="entry name" value="GST_C_2"/>
    <property type="match status" value="1"/>
</dbReference>
<comment type="caution">
    <text evidence="2">The sequence shown here is derived from an EMBL/GenBank/DDBJ whole genome shotgun (WGS) entry which is preliminary data.</text>
</comment>
<dbReference type="InterPro" id="IPR036282">
    <property type="entry name" value="Glutathione-S-Trfase_C_sf"/>
</dbReference>
<dbReference type="OrthoDB" id="4951845at2759"/>
<dbReference type="Pfam" id="PF13417">
    <property type="entry name" value="GST_N_3"/>
    <property type="match status" value="1"/>
</dbReference>
<dbReference type="CDD" id="cd00299">
    <property type="entry name" value="GST_C_family"/>
    <property type="match status" value="1"/>
</dbReference>
<keyword evidence="2" id="KW-0808">Transferase</keyword>
<dbReference type="InterPro" id="IPR004045">
    <property type="entry name" value="Glutathione_S-Trfase_N"/>
</dbReference>
<dbReference type="Gene3D" id="1.20.1050.10">
    <property type="match status" value="1"/>
</dbReference>
<accession>A0A2J7ZGI0</accession>
<evidence type="ECO:0000313" key="2">
    <source>
        <dbReference type="EMBL" id="PNG99376.1"/>
    </source>
</evidence>
<dbReference type="EMBL" id="PGGS01003084">
    <property type="protein sequence ID" value="PNG99376.1"/>
    <property type="molecule type" value="Genomic_DNA"/>
</dbReference>
<feature type="domain" description="GST N-terminal" evidence="1">
    <location>
        <begin position="1"/>
        <end position="39"/>
    </location>
</feature>